<keyword evidence="2" id="KW-1185">Reference proteome</keyword>
<evidence type="ECO:0000313" key="2">
    <source>
        <dbReference type="Proteomes" id="UP000308886"/>
    </source>
</evidence>
<evidence type="ECO:0000313" key="1">
    <source>
        <dbReference type="EMBL" id="TGX82774.1"/>
    </source>
</evidence>
<comment type="caution">
    <text evidence="1">The sequence shown here is derived from an EMBL/GenBank/DDBJ whole genome shotgun (WGS) entry which is preliminary data.</text>
</comment>
<dbReference type="Proteomes" id="UP000308886">
    <property type="component" value="Unassembled WGS sequence"/>
</dbReference>
<reference evidence="1" key="1">
    <citation type="submission" date="2019-04" db="EMBL/GenBank/DDBJ databases">
        <title>Microbes associate with the intestines of laboratory mice.</title>
        <authorList>
            <person name="Navarre W."/>
            <person name="Wong E."/>
            <person name="Huang K."/>
            <person name="Tropini C."/>
            <person name="Ng K."/>
            <person name="Yu B."/>
        </authorList>
    </citation>
    <scope>NUCLEOTIDE SEQUENCE</scope>
    <source>
        <strain evidence="1">NM73_A23</strain>
    </source>
</reference>
<proteinExistence type="predicted"/>
<accession>A0AC61QR52</accession>
<name>A0AC61QR52_9BACT</name>
<organism evidence="1 2">
    <name type="scientific">Palleniella muris</name>
    <dbReference type="NCBI Taxonomy" id="3038145"/>
    <lineage>
        <taxon>Bacteria</taxon>
        <taxon>Pseudomonadati</taxon>
        <taxon>Bacteroidota</taxon>
        <taxon>Bacteroidia</taxon>
        <taxon>Bacteroidales</taxon>
        <taxon>Prevotellaceae</taxon>
        <taxon>Palleniella</taxon>
    </lineage>
</organism>
<sequence>MRRDIEIHIITGDVAISPRNKIKLREFRWVDEPTLLSRYIYGEIDVPYTLSERTILNQGVCFVIPYTPKYKEFMLRIRRVNEDGTFVYVNNDVDGSQWFLVKSQVYGATLRNVFASELPSISENGFFVILKNGIAQLYASSQSDFNIIKAGRQNANCLLACFPGGNYRYPLTGVGLARWINSNNVTSTSLTKVLQDEFGADGVTIRNAAYNYETKQMELDAKDLEG</sequence>
<gene>
    <name evidence="1" type="ORF">E5358_05395</name>
</gene>
<protein>
    <submittedName>
        <fullName evidence="1">Uncharacterized protein</fullName>
    </submittedName>
</protein>
<dbReference type="EMBL" id="SRZC01000007">
    <property type="protein sequence ID" value="TGX82774.1"/>
    <property type="molecule type" value="Genomic_DNA"/>
</dbReference>